<protein>
    <submittedName>
        <fullName evidence="8">RagB/SusD family nutrient uptake outer membrane protein</fullName>
    </submittedName>
</protein>
<dbReference type="InterPro" id="IPR033985">
    <property type="entry name" value="SusD-like_N"/>
</dbReference>
<keyword evidence="9" id="KW-1185">Reference proteome</keyword>
<proteinExistence type="inferred from homology"/>
<comment type="similarity">
    <text evidence="2">Belongs to the SusD family.</text>
</comment>
<dbReference type="Pfam" id="PF14322">
    <property type="entry name" value="SusD-like_3"/>
    <property type="match status" value="1"/>
</dbReference>
<evidence type="ECO:0000259" key="7">
    <source>
        <dbReference type="Pfam" id="PF14322"/>
    </source>
</evidence>
<evidence type="ECO:0000259" key="6">
    <source>
        <dbReference type="Pfam" id="PF07980"/>
    </source>
</evidence>
<dbReference type="OrthoDB" id="1097962at2"/>
<reference evidence="8 9" key="1">
    <citation type="submission" date="2019-04" db="EMBL/GenBank/DDBJ databases">
        <title>Sphingobacterium olei sp. nov., isolated from oil-contaminated soil.</title>
        <authorList>
            <person name="Liu B."/>
        </authorList>
    </citation>
    <scope>NUCLEOTIDE SEQUENCE [LARGE SCALE GENOMIC DNA]</scope>
    <source>
        <strain evidence="8 9">HAL-9</strain>
    </source>
</reference>
<evidence type="ECO:0000313" key="9">
    <source>
        <dbReference type="Proteomes" id="UP000306808"/>
    </source>
</evidence>
<dbReference type="GO" id="GO:0009279">
    <property type="term" value="C:cell outer membrane"/>
    <property type="evidence" value="ECO:0007669"/>
    <property type="project" value="UniProtKB-SubCell"/>
</dbReference>
<evidence type="ECO:0000256" key="5">
    <source>
        <dbReference type="ARBA" id="ARBA00023237"/>
    </source>
</evidence>
<feature type="domain" description="SusD-like N-terminal" evidence="7">
    <location>
        <begin position="23"/>
        <end position="208"/>
    </location>
</feature>
<name>A0A4U0PJH2_9SPHI</name>
<gene>
    <name evidence="8" type="ORF">FAZ15_01740</name>
</gene>
<evidence type="ECO:0000256" key="2">
    <source>
        <dbReference type="ARBA" id="ARBA00006275"/>
    </source>
</evidence>
<comment type="subcellular location">
    <subcellularLocation>
        <location evidence="1">Cell outer membrane</location>
    </subcellularLocation>
</comment>
<feature type="domain" description="RagB/SusD" evidence="6">
    <location>
        <begin position="347"/>
        <end position="437"/>
    </location>
</feature>
<keyword evidence="4" id="KW-0472">Membrane</keyword>
<keyword evidence="5" id="KW-0998">Cell outer membrane</keyword>
<keyword evidence="3" id="KW-0732">Signal</keyword>
<dbReference type="RefSeq" id="WP_136899513.1">
    <property type="nucleotide sequence ID" value="NZ_SUME01000001.1"/>
</dbReference>
<dbReference type="InterPro" id="IPR011990">
    <property type="entry name" value="TPR-like_helical_dom_sf"/>
</dbReference>
<dbReference type="AlphaFoldDB" id="A0A4U0PJH2"/>
<dbReference type="EMBL" id="SUME01000001">
    <property type="protein sequence ID" value="TJZ63044.1"/>
    <property type="molecule type" value="Genomic_DNA"/>
</dbReference>
<evidence type="ECO:0000313" key="8">
    <source>
        <dbReference type="EMBL" id="TJZ63044.1"/>
    </source>
</evidence>
<evidence type="ECO:0000256" key="3">
    <source>
        <dbReference type="ARBA" id="ARBA00022729"/>
    </source>
</evidence>
<dbReference type="InterPro" id="IPR012944">
    <property type="entry name" value="SusD_RagB_dom"/>
</dbReference>
<dbReference type="Proteomes" id="UP000306808">
    <property type="component" value="Unassembled WGS sequence"/>
</dbReference>
<dbReference type="SUPFAM" id="SSF48452">
    <property type="entry name" value="TPR-like"/>
    <property type="match status" value="1"/>
</dbReference>
<sequence>MKKISLIFISAISTISVYTSCNKWLDVQPNSQIRDSELFETEQGFKEALAGVYTILGNQSLYGGQLTYQMMGVLSKEWSNYSGLNYDDMANYDYVATLPQQYIENVWSNMYQAVSNTNNILAKIDQYPVFRGDNYAIIKGEALALRAFIHFDLLRCFGANYMVSPNQPAIPYVTRYTSKQTNQSTVSETITQILDDLIEAKKLLEKDPIFTGRVVTQLDDNGYLINRQVHLNYYAVEGLLARIYLYIGQYDNAYASAKSVIDGNKFSFTTQANASSQTDLVGASEHLFALNIFDLAQRSQMFLEYGTDGIKFNLTQTQRLNYFDNDTDDYRYLYLFEGGAGADANNRYLLKYSESTSDDIYYQSKMPIIKLAEMYYILAEYANHTQTDALPYFNAVRRARGISELSTAPVDFRAFMTTEFRKEFIGEGQFFYYYKRLNQQAILNGSHDMVAEKAYIFPLPDSEYEAANRVSNR</sequence>
<evidence type="ECO:0000256" key="1">
    <source>
        <dbReference type="ARBA" id="ARBA00004442"/>
    </source>
</evidence>
<comment type="caution">
    <text evidence="8">The sequence shown here is derived from an EMBL/GenBank/DDBJ whole genome shotgun (WGS) entry which is preliminary data.</text>
</comment>
<evidence type="ECO:0000256" key="4">
    <source>
        <dbReference type="ARBA" id="ARBA00023136"/>
    </source>
</evidence>
<dbReference type="Pfam" id="PF07980">
    <property type="entry name" value="SusD_RagB"/>
    <property type="match status" value="1"/>
</dbReference>
<organism evidence="8 9">
    <name type="scientific">Sphingobacterium olei</name>
    <dbReference type="NCBI Taxonomy" id="2571155"/>
    <lineage>
        <taxon>Bacteria</taxon>
        <taxon>Pseudomonadati</taxon>
        <taxon>Bacteroidota</taxon>
        <taxon>Sphingobacteriia</taxon>
        <taxon>Sphingobacteriales</taxon>
        <taxon>Sphingobacteriaceae</taxon>
        <taxon>Sphingobacterium</taxon>
    </lineage>
</organism>
<dbReference type="Gene3D" id="1.25.40.390">
    <property type="match status" value="1"/>
</dbReference>
<accession>A0A4U0PJH2</accession>